<name>A0ABV2H5G4_9HYPH</name>
<dbReference type="Pfam" id="PF00528">
    <property type="entry name" value="BPD_transp_1"/>
    <property type="match status" value="1"/>
</dbReference>
<accession>A0ABV2H5G4</accession>
<dbReference type="InterPro" id="IPR000515">
    <property type="entry name" value="MetI-like"/>
</dbReference>
<proteinExistence type="inferred from homology"/>
<feature type="transmembrane region" description="Helical" evidence="8">
    <location>
        <begin position="195"/>
        <end position="218"/>
    </location>
</feature>
<evidence type="ECO:0000256" key="6">
    <source>
        <dbReference type="ARBA" id="ARBA00022989"/>
    </source>
</evidence>
<comment type="similarity">
    <text evidence="2">Belongs to the binding-protein-dependent transport system permease family. CysTW subfamily.</text>
</comment>
<evidence type="ECO:0000256" key="5">
    <source>
        <dbReference type="ARBA" id="ARBA00022692"/>
    </source>
</evidence>
<feature type="transmembrane region" description="Helical" evidence="8">
    <location>
        <begin position="153"/>
        <end position="174"/>
    </location>
</feature>
<evidence type="ECO:0000256" key="2">
    <source>
        <dbReference type="ARBA" id="ARBA00007069"/>
    </source>
</evidence>
<evidence type="ECO:0000256" key="8">
    <source>
        <dbReference type="RuleBase" id="RU363032"/>
    </source>
</evidence>
<feature type="transmembrane region" description="Helical" evidence="8">
    <location>
        <begin position="101"/>
        <end position="124"/>
    </location>
</feature>
<evidence type="ECO:0000256" key="1">
    <source>
        <dbReference type="ARBA" id="ARBA00004651"/>
    </source>
</evidence>
<dbReference type="EMBL" id="JBEPLJ010000006">
    <property type="protein sequence ID" value="MET3585662.1"/>
    <property type="molecule type" value="Genomic_DNA"/>
</dbReference>
<keyword evidence="11" id="KW-1185">Reference proteome</keyword>
<feature type="transmembrane region" description="Helical" evidence="8">
    <location>
        <begin position="12"/>
        <end position="35"/>
    </location>
</feature>
<gene>
    <name evidence="10" type="ORF">ABID21_001771</name>
</gene>
<keyword evidence="3 8" id="KW-0813">Transport</keyword>
<dbReference type="SUPFAM" id="SSF161098">
    <property type="entry name" value="MetI-like"/>
    <property type="match status" value="1"/>
</dbReference>
<comment type="caution">
    <text evidence="10">The sequence shown here is derived from an EMBL/GenBank/DDBJ whole genome shotgun (WGS) entry which is preliminary data.</text>
</comment>
<organism evidence="10 11">
    <name type="scientific">Pseudorhizobium tarimense</name>
    <dbReference type="NCBI Taxonomy" id="1079109"/>
    <lineage>
        <taxon>Bacteria</taxon>
        <taxon>Pseudomonadati</taxon>
        <taxon>Pseudomonadota</taxon>
        <taxon>Alphaproteobacteria</taxon>
        <taxon>Hyphomicrobiales</taxon>
        <taxon>Rhizobiaceae</taxon>
        <taxon>Rhizobium/Agrobacterium group</taxon>
        <taxon>Pseudorhizobium</taxon>
    </lineage>
</organism>
<evidence type="ECO:0000313" key="11">
    <source>
        <dbReference type="Proteomes" id="UP001549031"/>
    </source>
</evidence>
<dbReference type="InterPro" id="IPR035906">
    <property type="entry name" value="MetI-like_sf"/>
</dbReference>
<dbReference type="PROSITE" id="PS50928">
    <property type="entry name" value="ABC_TM1"/>
    <property type="match status" value="1"/>
</dbReference>
<evidence type="ECO:0000259" key="9">
    <source>
        <dbReference type="PROSITE" id="PS50928"/>
    </source>
</evidence>
<dbReference type="CDD" id="cd06261">
    <property type="entry name" value="TM_PBP2"/>
    <property type="match status" value="1"/>
</dbReference>
<feature type="domain" description="ABC transmembrane type-1" evidence="9">
    <location>
        <begin position="66"/>
        <end position="272"/>
    </location>
</feature>
<keyword evidence="7 8" id="KW-0472">Membrane</keyword>
<protein>
    <submittedName>
        <fullName evidence="10">Spermidine/putrescine transport system permease protein</fullName>
    </submittedName>
</protein>
<reference evidence="10 11" key="1">
    <citation type="submission" date="2024-06" db="EMBL/GenBank/DDBJ databases">
        <title>Genomic Encyclopedia of Type Strains, Phase IV (KMG-IV): sequencing the most valuable type-strain genomes for metagenomic binning, comparative biology and taxonomic classification.</title>
        <authorList>
            <person name="Goeker M."/>
        </authorList>
    </citation>
    <scope>NUCLEOTIDE SEQUENCE [LARGE SCALE GENOMIC DNA]</scope>
    <source>
        <strain evidence="10 11">DSM 105042</strain>
    </source>
</reference>
<sequence length="284" mass="30539">MIKKGRTAAAMLTPATLMVVVFLALPMLLLLRYSFNRYVPGEFMVEGMTVANYVSLLSDGYYLDGLKTTVLMAFGVTVACILLGLPLASFIARQQGNLKTLLLLMIILPLFVSNAVRAAGWMVAFGQNGVVNYLLGAIGLIGEPLTLMYTPTAVFVGIVSVNLPYVVLTLQSVLEGLDPNTRDASLSLGAGPFETFRLVTIPLVMPGILAAFVLSFILTMNAYATPVLLGGPNFRMMAPMVVDEVLGKANWPFGATLSFILMAVTLILTVASSMFIARRYSYAS</sequence>
<keyword evidence="4" id="KW-1003">Cell membrane</keyword>
<keyword evidence="6 8" id="KW-1133">Transmembrane helix</keyword>
<evidence type="ECO:0000256" key="7">
    <source>
        <dbReference type="ARBA" id="ARBA00023136"/>
    </source>
</evidence>
<dbReference type="RefSeq" id="WP_247243608.1">
    <property type="nucleotide sequence ID" value="NZ_JALJRA010000006.1"/>
</dbReference>
<dbReference type="Gene3D" id="1.10.3720.10">
    <property type="entry name" value="MetI-like"/>
    <property type="match status" value="1"/>
</dbReference>
<evidence type="ECO:0000313" key="10">
    <source>
        <dbReference type="EMBL" id="MET3585662.1"/>
    </source>
</evidence>
<comment type="subcellular location">
    <subcellularLocation>
        <location evidence="1 8">Cell membrane</location>
        <topology evidence="1 8">Multi-pass membrane protein</topology>
    </subcellularLocation>
</comment>
<keyword evidence="5 8" id="KW-0812">Transmembrane</keyword>
<evidence type="ECO:0000256" key="3">
    <source>
        <dbReference type="ARBA" id="ARBA00022448"/>
    </source>
</evidence>
<dbReference type="Proteomes" id="UP001549031">
    <property type="component" value="Unassembled WGS sequence"/>
</dbReference>
<dbReference type="PANTHER" id="PTHR42929:SF5">
    <property type="entry name" value="ABC TRANSPORTER PERMEASE PROTEIN"/>
    <property type="match status" value="1"/>
</dbReference>
<feature type="transmembrane region" description="Helical" evidence="8">
    <location>
        <begin position="253"/>
        <end position="277"/>
    </location>
</feature>
<dbReference type="PANTHER" id="PTHR42929">
    <property type="entry name" value="INNER MEMBRANE ABC TRANSPORTER PERMEASE PROTEIN YDCU-RELATED-RELATED"/>
    <property type="match status" value="1"/>
</dbReference>
<evidence type="ECO:0000256" key="4">
    <source>
        <dbReference type="ARBA" id="ARBA00022475"/>
    </source>
</evidence>
<feature type="transmembrane region" description="Helical" evidence="8">
    <location>
        <begin position="70"/>
        <end position="92"/>
    </location>
</feature>